<evidence type="ECO:0000259" key="7">
    <source>
        <dbReference type="PROSITE" id="PS51352"/>
    </source>
</evidence>
<gene>
    <name evidence="8" type="ORF">EPH95_12845</name>
</gene>
<keyword evidence="6" id="KW-0472">Membrane</keyword>
<dbReference type="SUPFAM" id="SSF52833">
    <property type="entry name" value="Thioredoxin-like"/>
    <property type="match status" value="1"/>
</dbReference>
<dbReference type="RefSeq" id="WP_142090475.1">
    <property type="nucleotide sequence ID" value="NZ_CP035485.1"/>
</dbReference>
<evidence type="ECO:0000256" key="3">
    <source>
        <dbReference type="ARBA" id="ARBA00023002"/>
    </source>
</evidence>
<dbReference type="InterPro" id="IPR012336">
    <property type="entry name" value="Thioredoxin-like_fold"/>
</dbReference>
<keyword evidence="9" id="KW-1185">Reference proteome</keyword>
<evidence type="ECO:0000313" key="9">
    <source>
        <dbReference type="Proteomes" id="UP000319756"/>
    </source>
</evidence>
<dbReference type="OrthoDB" id="117402at2"/>
<dbReference type="InterPro" id="IPR036249">
    <property type="entry name" value="Thioredoxin-like_sf"/>
</dbReference>
<keyword evidence="6" id="KW-1133">Transmembrane helix</keyword>
<protein>
    <submittedName>
        <fullName evidence="8">DsbA family protein</fullName>
    </submittedName>
</protein>
<feature type="transmembrane region" description="Helical" evidence="6">
    <location>
        <begin position="12"/>
        <end position="29"/>
    </location>
</feature>
<dbReference type="InterPro" id="IPR013766">
    <property type="entry name" value="Thioredoxin_domain"/>
</dbReference>
<dbReference type="GO" id="GO:0016491">
    <property type="term" value="F:oxidoreductase activity"/>
    <property type="evidence" value="ECO:0007669"/>
    <property type="project" value="UniProtKB-KW"/>
</dbReference>
<accession>A0A514LJC9</accession>
<evidence type="ECO:0000256" key="1">
    <source>
        <dbReference type="ARBA" id="ARBA00005791"/>
    </source>
</evidence>
<name>A0A514LJC9_9BACI</name>
<proteinExistence type="inferred from homology"/>
<dbReference type="Pfam" id="PF13462">
    <property type="entry name" value="Thioredoxin_4"/>
    <property type="match status" value="1"/>
</dbReference>
<comment type="similarity">
    <text evidence="1">Belongs to the thioredoxin family. DsbA subfamily.</text>
</comment>
<dbReference type="EMBL" id="CP035485">
    <property type="protein sequence ID" value="QDI91954.1"/>
    <property type="molecule type" value="Genomic_DNA"/>
</dbReference>
<dbReference type="AlphaFoldDB" id="A0A514LJC9"/>
<evidence type="ECO:0000256" key="6">
    <source>
        <dbReference type="SAM" id="Phobius"/>
    </source>
</evidence>
<dbReference type="Proteomes" id="UP000319756">
    <property type="component" value="Chromosome"/>
</dbReference>
<keyword evidence="2" id="KW-0732">Signal</keyword>
<keyword evidence="6" id="KW-0812">Transmembrane</keyword>
<dbReference type="PANTHER" id="PTHR13887">
    <property type="entry name" value="GLUTATHIONE S-TRANSFERASE KAPPA"/>
    <property type="match status" value="1"/>
</dbReference>
<keyword evidence="4" id="KW-1015">Disulfide bond</keyword>
<dbReference type="KEGG" id="sale:EPH95_12845"/>
<evidence type="ECO:0000256" key="5">
    <source>
        <dbReference type="ARBA" id="ARBA00023284"/>
    </source>
</evidence>
<evidence type="ECO:0000256" key="4">
    <source>
        <dbReference type="ARBA" id="ARBA00023157"/>
    </source>
</evidence>
<reference evidence="9" key="1">
    <citation type="submission" date="2019-01" db="EMBL/GenBank/DDBJ databases">
        <title>Genomic analysis of Salicibibacter sp. NKC3-5.</title>
        <authorList>
            <person name="Oh Y.J."/>
        </authorList>
    </citation>
    <scope>NUCLEOTIDE SEQUENCE [LARGE SCALE GENOMIC DNA]</scope>
    <source>
        <strain evidence="9">NKC3-5</strain>
    </source>
</reference>
<dbReference type="PANTHER" id="PTHR13887:SF14">
    <property type="entry name" value="DISULFIDE BOND FORMATION PROTEIN D"/>
    <property type="match status" value="1"/>
</dbReference>
<sequence>MNTNAKVKRLVLITSIAVLGVVVLSFFLLNQNEEADVDMPSVEEQPTLGDSDAPVTVIEFGDYKCPACKDWDETVFPQLEEDYIESGQVQFAYINTLFHGEESLLAALASEAVWEQSPGAFWSFHKDVFQEQPEAQSHDDAWVTIDKLVEIASGSDGTIDEEQLEEDIQNAAFSENVMMDQELVEEYEVSLTPTIIINGIMLEDPFDYERIVELIEEEA</sequence>
<feature type="domain" description="Thioredoxin" evidence="7">
    <location>
        <begin position="28"/>
        <end position="173"/>
    </location>
</feature>
<keyword evidence="5" id="KW-0676">Redox-active center</keyword>
<organism evidence="8 9">
    <name type="scientific">Salicibibacter halophilus</name>
    <dbReference type="NCBI Taxonomy" id="2502791"/>
    <lineage>
        <taxon>Bacteria</taxon>
        <taxon>Bacillati</taxon>
        <taxon>Bacillota</taxon>
        <taxon>Bacilli</taxon>
        <taxon>Bacillales</taxon>
        <taxon>Bacillaceae</taxon>
        <taxon>Salicibibacter</taxon>
    </lineage>
</organism>
<keyword evidence="3" id="KW-0560">Oxidoreductase</keyword>
<evidence type="ECO:0000256" key="2">
    <source>
        <dbReference type="ARBA" id="ARBA00022729"/>
    </source>
</evidence>
<dbReference type="Gene3D" id="3.40.30.10">
    <property type="entry name" value="Glutaredoxin"/>
    <property type="match status" value="1"/>
</dbReference>
<evidence type="ECO:0000313" key="8">
    <source>
        <dbReference type="EMBL" id="QDI91954.1"/>
    </source>
</evidence>
<dbReference type="PROSITE" id="PS51352">
    <property type="entry name" value="THIOREDOXIN_2"/>
    <property type="match status" value="1"/>
</dbReference>